<feature type="domain" description="Zn(2)-C6 fungal-type" evidence="7">
    <location>
        <begin position="293"/>
        <end position="321"/>
    </location>
</feature>
<feature type="compositionally biased region" description="Basic and acidic residues" evidence="6">
    <location>
        <begin position="368"/>
        <end position="378"/>
    </location>
</feature>
<gene>
    <name evidence="8" type="ORF">AJ78_01496</name>
</gene>
<dbReference type="Pfam" id="PF01613">
    <property type="entry name" value="Flavin_Reduct"/>
    <property type="match status" value="1"/>
</dbReference>
<evidence type="ECO:0000256" key="3">
    <source>
        <dbReference type="ARBA" id="ARBA00023125"/>
    </source>
</evidence>
<accession>A0A1J9QE82</accession>
<dbReference type="VEuPathDB" id="FungiDB:AJ78_01496"/>
<dbReference type="Pfam" id="PF04082">
    <property type="entry name" value="Fungal_trans"/>
    <property type="match status" value="1"/>
</dbReference>
<keyword evidence="9" id="KW-1185">Reference proteome</keyword>
<comment type="caution">
    <text evidence="8">The sequence shown here is derived from an EMBL/GenBank/DDBJ whole genome shotgun (WGS) entry which is preliminary data.</text>
</comment>
<dbReference type="GO" id="GO:0000981">
    <property type="term" value="F:DNA-binding transcription factor activity, RNA polymerase II-specific"/>
    <property type="evidence" value="ECO:0007669"/>
    <property type="project" value="InterPro"/>
</dbReference>
<feature type="region of interest" description="Disordered" evidence="6">
    <location>
        <begin position="443"/>
        <end position="480"/>
    </location>
</feature>
<feature type="region of interest" description="Disordered" evidence="6">
    <location>
        <begin position="1181"/>
        <end position="1200"/>
    </location>
</feature>
<keyword evidence="5" id="KW-0539">Nucleus</keyword>
<dbReference type="InterPro" id="IPR007219">
    <property type="entry name" value="XnlR_reg_dom"/>
</dbReference>
<feature type="region of interest" description="Disordered" evidence="6">
    <location>
        <begin position="1021"/>
        <end position="1045"/>
    </location>
</feature>
<dbReference type="CDD" id="cd12148">
    <property type="entry name" value="fungal_TF_MHR"/>
    <property type="match status" value="1"/>
</dbReference>
<dbReference type="Pfam" id="PF00172">
    <property type="entry name" value="Zn_clus"/>
    <property type="match status" value="1"/>
</dbReference>
<evidence type="ECO:0000256" key="1">
    <source>
        <dbReference type="ARBA" id="ARBA00022723"/>
    </source>
</evidence>
<evidence type="ECO:0000256" key="4">
    <source>
        <dbReference type="ARBA" id="ARBA00023163"/>
    </source>
</evidence>
<dbReference type="SUPFAM" id="SSF57701">
    <property type="entry name" value="Zn2/Cys6 DNA-binding domain"/>
    <property type="match status" value="1"/>
</dbReference>
<keyword evidence="3" id="KW-0238">DNA-binding</keyword>
<keyword evidence="1" id="KW-0479">Metal-binding</keyword>
<proteinExistence type="predicted"/>
<protein>
    <recommendedName>
        <fullName evidence="7">Zn(2)-C6 fungal-type domain-containing protein</fullName>
    </recommendedName>
</protein>
<feature type="region of interest" description="Disordered" evidence="6">
    <location>
        <begin position="1"/>
        <end position="47"/>
    </location>
</feature>
<feature type="region of interest" description="Disordered" evidence="6">
    <location>
        <begin position="1205"/>
        <end position="1236"/>
    </location>
</feature>
<dbReference type="EMBL" id="LGRN01000033">
    <property type="protein sequence ID" value="OJD18507.1"/>
    <property type="molecule type" value="Genomic_DNA"/>
</dbReference>
<feature type="region of interest" description="Disordered" evidence="6">
    <location>
        <begin position="262"/>
        <end position="287"/>
    </location>
</feature>
<dbReference type="GO" id="GO:0010181">
    <property type="term" value="F:FMN binding"/>
    <property type="evidence" value="ECO:0007669"/>
    <property type="project" value="InterPro"/>
</dbReference>
<dbReference type="PROSITE" id="PS00463">
    <property type="entry name" value="ZN2_CY6_FUNGAL_1"/>
    <property type="match status" value="1"/>
</dbReference>
<evidence type="ECO:0000313" key="8">
    <source>
        <dbReference type="EMBL" id="OJD18507.1"/>
    </source>
</evidence>
<dbReference type="InterPro" id="IPR012349">
    <property type="entry name" value="Split_barrel_FMN-bd"/>
</dbReference>
<keyword evidence="4" id="KW-0804">Transcription</keyword>
<name>A0A1J9QE82_9EURO</name>
<feature type="compositionally biased region" description="Low complexity" evidence="6">
    <location>
        <begin position="1223"/>
        <end position="1236"/>
    </location>
</feature>
<feature type="region of interest" description="Disordered" evidence="6">
    <location>
        <begin position="332"/>
        <end position="401"/>
    </location>
</feature>
<dbReference type="InterPro" id="IPR001138">
    <property type="entry name" value="Zn2Cys6_DnaBD"/>
</dbReference>
<dbReference type="GO" id="GO:0006351">
    <property type="term" value="P:DNA-templated transcription"/>
    <property type="evidence" value="ECO:0007669"/>
    <property type="project" value="InterPro"/>
</dbReference>
<organism evidence="8 9">
    <name type="scientific">Emergomyces pasteurianus Ep9510</name>
    <dbReference type="NCBI Taxonomy" id="1447872"/>
    <lineage>
        <taxon>Eukaryota</taxon>
        <taxon>Fungi</taxon>
        <taxon>Dikarya</taxon>
        <taxon>Ascomycota</taxon>
        <taxon>Pezizomycotina</taxon>
        <taxon>Eurotiomycetes</taxon>
        <taxon>Eurotiomycetidae</taxon>
        <taxon>Onygenales</taxon>
        <taxon>Ajellomycetaceae</taxon>
        <taxon>Emergomyces</taxon>
    </lineage>
</organism>
<dbReference type="GO" id="GO:0008270">
    <property type="term" value="F:zinc ion binding"/>
    <property type="evidence" value="ECO:0007669"/>
    <property type="project" value="InterPro"/>
</dbReference>
<dbReference type="CDD" id="cd00067">
    <property type="entry name" value="GAL4"/>
    <property type="match status" value="1"/>
</dbReference>
<dbReference type="Gene3D" id="2.30.110.10">
    <property type="entry name" value="Electron Transport, Fmn-binding Protein, Chain A"/>
    <property type="match status" value="1"/>
</dbReference>
<keyword evidence="2" id="KW-0805">Transcription regulation</keyword>
<dbReference type="Proteomes" id="UP000182235">
    <property type="component" value="Unassembled WGS sequence"/>
</dbReference>
<evidence type="ECO:0000256" key="2">
    <source>
        <dbReference type="ARBA" id="ARBA00023015"/>
    </source>
</evidence>
<evidence type="ECO:0000313" key="9">
    <source>
        <dbReference type="Proteomes" id="UP000182235"/>
    </source>
</evidence>
<evidence type="ECO:0000259" key="7">
    <source>
        <dbReference type="PROSITE" id="PS50048"/>
    </source>
</evidence>
<feature type="region of interest" description="Disordered" evidence="6">
    <location>
        <begin position="1130"/>
        <end position="1170"/>
    </location>
</feature>
<evidence type="ECO:0000256" key="5">
    <source>
        <dbReference type="ARBA" id="ARBA00023242"/>
    </source>
</evidence>
<dbReference type="PANTHER" id="PTHR47783:SF1">
    <property type="entry name" value="ZN(II)2CYS6 TRANSCRIPTION FACTOR (EUROFUNG)"/>
    <property type="match status" value="1"/>
</dbReference>
<dbReference type="Gene3D" id="4.10.240.10">
    <property type="entry name" value="Zn(2)-C6 fungal-type DNA-binding domain"/>
    <property type="match status" value="1"/>
</dbReference>
<dbReference type="InterPro" id="IPR036864">
    <property type="entry name" value="Zn2-C6_fun-type_DNA-bd_sf"/>
</dbReference>
<feature type="compositionally biased region" description="Polar residues" evidence="6">
    <location>
        <begin position="466"/>
        <end position="476"/>
    </location>
</feature>
<feature type="compositionally biased region" description="Low complexity" evidence="6">
    <location>
        <begin position="262"/>
        <end position="273"/>
    </location>
</feature>
<dbReference type="SMART" id="SM00066">
    <property type="entry name" value="GAL4"/>
    <property type="match status" value="1"/>
</dbReference>
<reference evidence="8 9" key="1">
    <citation type="submission" date="2015-07" db="EMBL/GenBank/DDBJ databases">
        <title>Emmonsia species relationships and genome sequence.</title>
        <authorList>
            <consortium name="The Broad Institute Genomics Platform"/>
            <person name="Cuomo C.A."/>
            <person name="Munoz J.F."/>
            <person name="Imamovic A."/>
            <person name="Priest M.E."/>
            <person name="Young S."/>
            <person name="Clay O.K."/>
            <person name="McEwen J.G."/>
        </authorList>
    </citation>
    <scope>NUCLEOTIDE SEQUENCE [LARGE SCALE GENOMIC DNA]</scope>
    <source>
        <strain evidence="8 9">UAMH 9510</strain>
    </source>
</reference>
<dbReference type="PROSITE" id="PS50048">
    <property type="entry name" value="ZN2_CY6_FUNGAL_2"/>
    <property type="match status" value="1"/>
</dbReference>
<feature type="compositionally biased region" description="Polar residues" evidence="6">
    <location>
        <begin position="332"/>
        <end position="367"/>
    </location>
</feature>
<dbReference type="SUPFAM" id="SSF50475">
    <property type="entry name" value="FMN-binding split barrel"/>
    <property type="match status" value="1"/>
</dbReference>
<dbReference type="SMART" id="SM00906">
    <property type="entry name" value="Fungal_trans"/>
    <property type="match status" value="1"/>
</dbReference>
<dbReference type="InterPro" id="IPR002563">
    <property type="entry name" value="Flavin_Rdtase-like_dom"/>
</dbReference>
<evidence type="ECO:0000256" key="6">
    <source>
        <dbReference type="SAM" id="MobiDB-lite"/>
    </source>
</evidence>
<dbReference type="STRING" id="1447872.A0A1J9QE82"/>
<dbReference type="SMART" id="SM00903">
    <property type="entry name" value="Flavin_Reduct"/>
    <property type="match status" value="1"/>
</dbReference>
<dbReference type="GO" id="GO:0003677">
    <property type="term" value="F:DNA binding"/>
    <property type="evidence" value="ECO:0007669"/>
    <property type="project" value="UniProtKB-KW"/>
</dbReference>
<dbReference type="PANTHER" id="PTHR47783">
    <property type="entry name" value="ZN(II)2CYS6 TRANSCRIPTION FACTOR (EUROFUNG)-RELATED"/>
    <property type="match status" value="1"/>
</dbReference>
<feature type="compositionally biased region" description="Polar residues" evidence="6">
    <location>
        <begin position="1132"/>
        <end position="1170"/>
    </location>
</feature>
<sequence length="1305" mass="143886">MGSNVRPPFAEVEASRPDFDHSTPLTFTKSPNPKWKQGQGGNDGQASLEKNHVEIDPYEAGRPANLNYKLMISAVVPRPIGLLSTRSRDGQTVNVAPFSFTQMVNFDPPIIVVGFTGEPNPPKDSLRNILETGECVVNTVSEHYLEAVNYCSISVPHGVSEFELTGLHPAPCTTVKAPRVKESIFSIEAKLVETKEWDSRANPGKKSGVMVILEGTRFWAREDAINGERSLLDPAVLRPVARLGGISYLRTTNVMEIPRPSATQATQAAQPRQIRFVSTDGQPQTKRRRVTAACRTCRKRKIRCSGEQPVCKTCSEYGHNCLGYKDPAESQNAASNARKSTKSDTATTHNAKSASPQTSQAGLQPNNARDKSVARSDPKLASTPRDQSHPQNGYGESAAIGSPQSTRSLLLENNHTHVPYFRYFGPTAIVPGYKQMVVRVREPKQNNPSLSNESLSSTRSPKISDTAASTSPSLAESRSHSIPFYDPDDNLPVSGLVSHLCEVFFTHLGCNFPFLQRDRFLRDLREKRVEPILVDTVCAMAARFSLHPLLTLQPQNIEPKAPTNKDRKHAHQGQPFAHRAMRAVVDALSFPTLAVVQACLLLAYEEFGSNHDSGLWMYLGISIRMAQDLGMQKLEGMKFRYGRTGLTPKCVISSHGSRYDEAQLENATEPLMDANNDGNAPTSVDRAKERERVDSFWAIFFLDRVISSGTGRPVTLRDDDIEIFFPLQSESALSNGWPGPFPPLMRIIHLYGRITDLLNAIKEVNHVTPDILKRLAGMESDLTGIYQRLSPKLHFNAANFQDYVKAGEGTNFILLHFWFHALIVLLHQPTLLHSFGGRIQQLFPNSRELSMSSAKTIADILAFAELIDAKSFIGNPFTSQPIYIAACAFLMENAFYSQPSSRTESPPTSSTSAGAQISKFTLPLVETSASSERNSNAKHILLATAAKDNYQRCYKALKSLEVYWEGVRYILTVLDQKAKGIGDPQLYTDEDMENAAEPLPTSGAAPPGWKRTRPNSLEPVTGIPNISLEPSHEPSQAPVWPAGSPKMDPSQAIGWALTGATDSAQPNLSFLYQLPLPQPSSMLRGSPSFNPQYRDEYQAATSQNTPPAEAGARYSPITSQYQRGAEHLISAQHHQNSQHSPEQYSEVPSNDLSSANTSYGLSGNSSFQSPVLRTATSTGRFQGDISTGQLPSHHSTPSYDYNVPQTTSRPAQDEHRHVSTQRNPLTANTNTNLGGNNEIMTIESQEVDVNALQDQSTFPFSFDGDFIPWLEYLPPDVMSYFGEHQGYRPMMDPDDEVASTFCLII</sequence>
<feature type="compositionally biased region" description="Low complexity" evidence="6">
    <location>
        <begin position="446"/>
        <end position="461"/>
    </location>
</feature>
<dbReference type="OrthoDB" id="2354469at2759"/>